<feature type="compositionally biased region" description="Basic and acidic residues" evidence="1">
    <location>
        <begin position="684"/>
        <end position="695"/>
    </location>
</feature>
<keyword evidence="4" id="KW-1185">Reference proteome</keyword>
<dbReference type="SMART" id="SM00220">
    <property type="entry name" value="S_TKc"/>
    <property type="match status" value="1"/>
</dbReference>
<dbReference type="Proteomes" id="UP001283341">
    <property type="component" value="Unassembled WGS sequence"/>
</dbReference>
<dbReference type="Gene3D" id="1.10.510.10">
    <property type="entry name" value="Transferase(Phosphotransferase) domain 1"/>
    <property type="match status" value="1"/>
</dbReference>
<accession>A0AAE0HUH3</accession>
<feature type="domain" description="Protein kinase" evidence="2">
    <location>
        <begin position="375"/>
        <end position="659"/>
    </location>
</feature>
<dbReference type="GO" id="GO:0004674">
    <property type="term" value="F:protein serine/threonine kinase activity"/>
    <property type="evidence" value="ECO:0007669"/>
    <property type="project" value="TreeGrafter"/>
</dbReference>
<name>A0AAE0HUH3_9PEZI</name>
<evidence type="ECO:0000256" key="1">
    <source>
        <dbReference type="SAM" id="MobiDB-lite"/>
    </source>
</evidence>
<dbReference type="GO" id="GO:0005737">
    <property type="term" value="C:cytoplasm"/>
    <property type="evidence" value="ECO:0007669"/>
    <property type="project" value="TreeGrafter"/>
</dbReference>
<protein>
    <submittedName>
        <fullName evidence="3">Kinase-like domain-containing protein</fullName>
    </submittedName>
</protein>
<evidence type="ECO:0000259" key="2">
    <source>
        <dbReference type="PROSITE" id="PS50011"/>
    </source>
</evidence>
<evidence type="ECO:0000313" key="4">
    <source>
        <dbReference type="Proteomes" id="UP001283341"/>
    </source>
</evidence>
<feature type="region of interest" description="Disordered" evidence="1">
    <location>
        <begin position="672"/>
        <end position="695"/>
    </location>
</feature>
<dbReference type="EMBL" id="JAUEDM010000009">
    <property type="protein sequence ID" value="KAK3312216.1"/>
    <property type="molecule type" value="Genomic_DNA"/>
</dbReference>
<dbReference type="Pfam" id="PF00069">
    <property type="entry name" value="Pkinase"/>
    <property type="match status" value="1"/>
</dbReference>
<sequence>MDAARYKSIDDAETEREKARDVLERRIVTLVEDVNGTMEHDTVSHSADVLAIKAALKRAGEWADENFFATLEEYLHQERLLDGIEESIKRWQWESSVEQVRADAHYRVLLQRLQELGQMLSTKTRTPQIESIMKEKQAVLRIIERGLSTLSQLNNVVETVDDLLVQLRDVDSTETPDVSSTEKPTQEVPRVGALADEAPIPLSDDRSEKDGSRDQALLDDAPTAVQPSQSITTTPGPSRTQSTKAAQDFDNETLESLFSRSGEAIKDPFTDAQFDRISTFLRNNTELPVAWSNVPRIYTVLRLIGQLDAMDAFLVQGMADIWFPFTTNSLPSVLRPSLQSKFLEVQGVVLSKGFRLEKGSDRKHALFSADEPLPFQVIGRLGRGAHGSVDKVMSTISHREYARKIFRKRKGLKQEDIRTFKTELDVLKRVHHWHCVELVGLPRTVIPNPNPAPLQLCISKATPTHVTSHSSWSPVGDYNLADYYHKAKGNADMLSLLRSFFGCLANANIIVKGDRVLLADFGIAYNWDNLTRGTTTADSGKTLVYAAPEVVRVEPRNESADIWSLGCVFLETATVLNGETVGNMREMFHQRSDTYCFHANKEAIAIWVAQLRRIPGSRVAESLPLDWAMSMLQAVPAERPTAAKLFEDIAEECARHGILFSGPCCHDEGTTAAGNSTTDDEDDAHLWGKDETVND</sequence>
<dbReference type="Gene3D" id="3.30.200.20">
    <property type="entry name" value="Phosphorylase Kinase, domain 1"/>
    <property type="match status" value="1"/>
</dbReference>
<organism evidence="3 4">
    <name type="scientific">Apodospora peruviana</name>
    <dbReference type="NCBI Taxonomy" id="516989"/>
    <lineage>
        <taxon>Eukaryota</taxon>
        <taxon>Fungi</taxon>
        <taxon>Dikarya</taxon>
        <taxon>Ascomycota</taxon>
        <taxon>Pezizomycotina</taxon>
        <taxon>Sordariomycetes</taxon>
        <taxon>Sordariomycetidae</taxon>
        <taxon>Sordariales</taxon>
        <taxon>Lasiosphaeriaceae</taxon>
        <taxon>Apodospora</taxon>
    </lineage>
</organism>
<proteinExistence type="predicted"/>
<evidence type="ECO:0000313" key="3">
    <source>
        <dbReference type="EMBL" id="KAK3312216.1"/>
    </source>
</evidence>
<dbReference type="InterPro" id="IPR000719">
    <property type="entry name" value="Prot_kinase_dom"/>
</dbReference>
<reference evidence="3" key="1">
    <citation type="journal article" date="2023" name="Mol. Phylogenet. Evol.">
        <title>Genome-scale phylogeny and comparative genomics of the fungal order Sordariales.</title>
        <authorList>
            <person name="Hensen N."/>
            <person name="Bonometti L."/>
            <person name="Westerberg I."/>
            <person name="Brannstrom I.O."/>
            <person name="Guillou S."/>
            <person name="Cros-Aarteil S."/>
            <person name="Calhoun S."/>
            <person name="Haridas S."/>
            <person name="Kuo A."/>
            <person name="Mondo S."/>
            <person name="Pangilinan J."/>
            <person name="Riley R."/>
            <person name="LaButti K."/>
            <person name="Andreopoulos B."/>
            <person name="Lipzen A."/>
            <person name="Chen C."/>
            <person name="Yan M."/>
            <person name="Daum C."/>
            <person name="Ng V."/>
            <person name="Clum A."/>
            <person name="Steindorff A."/>
            <person name="Ohm R.A."/>
            <person name="Martin F."/>
            <person name="Silar P."/>
            <person name="Natvig D.O."/>
            <person name="Lalanne C."/>
            <person name="Gautier V."/>
            <person name="Ament-Velasquez S.L."/>
            <person name="Kruys A."/>
            <person name="Hutchinson M.I."/>
            <person name="Powell A.J."/>
            <person name="Barry K."/>
            <person name="Miller A.N."/>
            <person name="Grigoriev I.V."/>
            <person name="Debuchy R."/>
            <person name="Gladieux P."/>
            <person name="Hiltunen Thoren M."/>
            <person name="Johannesson H."/>
        </authorList>
    </citation>
    <scope>NUCLEOTIDE SEQUENCE</scope>
    <source>
        <strain evidence="3">CBS 118394</strain>
    </source>
</reference>
<feature type="compositionally biased region" description="Basic and acidic residues" evidence="1">
    <location>
        <begin position="203"/>
        <end position="213"/>
    </location>
</feature>
<keyword evidence="3" id="KW-0418">Kinase</keyword>
<gene>
    <name evidence="3" type="ORF">B0H66DRAFT_595837</name>
</gene>
<dbReference type="PANTHER" id="PTHR24361">
    <property type="entry name" value="MITOGEN-ACTIVATED KINASE KINASE KINASE"/>
    <property type="match status" value="1"/>
</dbReference>
<dbReference type="SUPFAM" id="SSF56112">
    <property type="entry name" value="Protein kinase-like (PK-like)"/>
    <property type="match status" value="1"/>
</dbReference>
<feature type="compositionally biased region" description="Polar residues" evidence="1">
    <location>
        <begin position="173"/>
        <end position="183"/>
    </location>
</feature>
<dbReference type="InterPro" id="IPR053235">
    <property type="entry name" value="Ser_Thr_kinase"/>
</dbReference>
<reference evidence="3" key="2">
    <citation type="submission" date="2023-06" db="EMBL/GenBank/DDBJ databases">
        <authorList>
            <consortium name="Lawrence Berkeley National Laboratory"/>
            <person name="Haridas S."/>
            <person name="Hensen N."/>
            <person name="Bonometti L."/>
            <person name="Westerberg I."/>
            <person name="Brannstrom I.O."/>
            <person name="Guillou S."/>
            <person name="Cros-Aarteil S."/>
            <person name="Calhoun S."/>
            <person name="Kuo A."/>
            <person name="Mondo S."/>
            <person name="Pangilinan J."/>
            <person name="Riley R."/>
            <person name="Labutti K."/>
            <person name="Andreopoulos B."/>
            <person name="Lipzen A."/>
            <person name="Chen C."/>
            <person name="Yanf M."/>
            <person name="Daum C."/>
            <person name="Ng V."/>
            <person name="Clum A."/>
            <person name="Steindorff A."/>
            <person name="Ohm R."/>
            <person name="Martin F."/>
            <person name="Silar P."/>
            <person name="Natvig D."/>
            <person name="Lalanne C."/>
            <person name="Gautier V."/>
            <person name="Ament-Velasquez S.L."/>
            <person name="Kruys A."/>
            <person name="Hutchinson M.I."/>
            <person name="Powell A.J."/>
            <person name="Barry K."/>
            <person name="Miller A.N."/>
            <person name="Grigoriev I.V."/>
            <person name="Debuchy R."/>
            <person name="Gladieux P."/>
            <person name="Thoren M.H."/>
            <person name="Johannesson H."/>
        </authorList>
    </citation>
    <scope>NUCLEOTIDE SEQUENCE</scope>
    <source>
        <strain evidence="3">CBS 118394</strain>
    </source>
</reference>
<dbReference type="PROSITE" id="PS50011">
    <property type="entry name" value="PROTEIN_KINASE_DOM"/>
    <property type="match status" value="1"/>
</dbReference>
<dbReference type="InterPro" id="IPR011009">
    <property type="entry name" value="Kinase-like_dom_sf"/>
</dbReference>
<keyword evidence="3" id="KW-0808">Transferase</keyword>
<dbReference type="GO" id="GO:0005524">
    <property type="term" value="F:ATP binding"/>
    <property type="evidence" value="ECO:0007669"/>
    <property type="project" value="InterPro"/>
</dbReference>
<comment type="caution">
    <text evidence="3">The sequence shown here is derived from an EMBL/GenBank/DDBJ whole genome shotgun (WGS) entry which is preliminary data.</text>
</comment>
<feature type="compositionally biased region" description="Polar residues" evidence="1">
    <location>
        <begin position="225"/>
        <end position="245"/>
    </location>
</feature>
<dbReference type="CDD" id="cd00180">
    <property type="entry name" value="PKc"/>
    <property type="match status" value="1"/>
</dbReference>
<dbReference type="AlphaFoldDB" id="A0AAE0HUH3"/>
<feature type="region of interest" description="Disordered" evidence="1">
    <location>
        <begin position="171"/>
        <end position="246"/>
    </location>
</feature>